<dbReference type="Proteomes" id="UP000198858">
    <property type="component" value="Chromosome I"/>
</dbReference>
<gene>
    <name evidence="2" type="ORF">SAMN04488552_2047</name>
</gene>
<protein>
    <submittedName>
        <fullName evidence="2">Beta-lactamase enzyme family protein</fullName>
    </submittedName>
</protein>
<dbReference type="STRING" id="1250231.SAMN04488552_2047"/>
<evidence type="ECO:0000313" key="2">
    <source>
        <dbReference type="EMBL" id="SDS08423.1"/>
    </source>
</evidence>
<sequence>MRKTFFSLILLISICSCRLQNNVLKQVSLSKDPVLTQVFENPHKYEVQIIYTRILRKDGTVEFKDYKYRVDPEAYFYPASTVKLPVAVLSLEKVNLLNEDGVAISKNSPYQFENDSVSHNIENDIEAIFAVSDNEAYNRLFEFIGQDYINSKLTSKGLAPVRISHRFSGESSADTLTRQMIFKAENGNLELPVTYNQPADSLEIFDIIKGVGYIKEDVKINEPFSFALKNYFPLETQHNLMKRLFFPEAFDKQKTFQLKKEDRDFLIKSMSTVPRKLGYDETEYQDGYGKFFIYGDSKERIPEHMKIYNKVGYAYGTLTETAYIKDEENNVDFFLSATILVNENGVFNDNDYQYESIGIPFLAELGRQIYQKELNRKK</sequence>
<reference evidence="2 3" key="1">
    <citation type="submission" date="2016-10" db="EMBL/GenBank/DDBJ databases">
        <authorList>
            <person name="Varghese N."/>
            <person name="Submissions S."/>
        </authorList>
    </citation>
    <scope>NUCLEOTIDE SEQUENCE [LARGE SCALE GENOMIC DNA]</scope>
    <source>
        <strain evidence="2 3">Mar_2010_102</strain>
    </source>
</reference>
<dbReference type="Pfam" id="PF13354">
    <property type="entry name" value="Beta-lactamase2"/>
    <property type="match status" value="1"/>
</dbReference>
<dbReference type="GO" id="GO:0008800">
    <property type="term" value="F:beta-lactamase activity"/>
    <property type="evidence" value="ECO:0007669"/>
    <property type="project" value="InterPro"/>
</dbReference>
<keyword evidence="3" id="KW-1185">Reference proteome</keyword>
<dbReference type="InterPro" id="IPR012338">
    <property type="entry name" value="Beta-lactam/transpept-like"/>
</dbReference>
<dbReference type="AlphaFoldDB" id="A0A1H1PB87"/>
<dbReference type="SUPFAM" id="SSF56601">
    <property type="entry name" value="beta-lactamase/transpeptidase-like"/>
    <property type="match status" value="1"/>
</dbReference>
<dbReference type="InterPro" id="IPR045155">
    <property type="entry name" value="Beta-lactam_cat"/>
</dbReference>
<evidence type="ECO:0000313" key="3">
    <source>
        <dbReference type="Proteomes" id="UP000198858"/>
    </source>
</evidence>
<dbReference type="RefSeq" id="WP_089662380.1">
    <property type="nucleotide sequence ID" value="NZ_LT629745.1"/>
</dbReference>
<feature type="domain" description="Beta-lactamase class A catalytic" evidence="1">
    <location>
        <begin position="68"/>
        <end position="330"/>
    </location>
</feature>
<dbReference type="GO" id="GO:0030655">
    <property type="term" value="P:beta-lactam antibiotic catabolic process"/>
    <property type="evidence" value="ECO:0007669"/>
    <property type="project" value="InterPro"/>
</dbReference>
<proteinExistence type="predicted"/>
<dbReference type="EMBL" id="LT629745">
    <property type="protein sequence ID" value="SDS08423.1"/>
    <property type="molecule type" value="Genomic_DNA"/>
</dbReference>
<evidence type="ECO:0000259" key="1">
    <source>
        <dbReference type="Pfam" id="PF13354"/>
    </source>
</evidence>
<name>A0A1H1PB87_9FLAO</name>
<accession>A0A1H1PB87</accession>
<organism evidence="2 3">
    <name type="scientific">Christiangramia echinicola</name>
    <dbReference type="NCBI Taxonomy" id="279359"/>
    <lineage>
        <taxon>Bacteria</taxon>
        <taxon>Pseudomonadati</taxon>
        <taxon>Bacteroidota</taxon>
        <taxon>Flavobacteriia</taxon>
        <taxon>Flavobacteriales</taxon>
        <taxon>Flavobacteriaceae</taxon>
        <taxon>Christiangramia</taxon>
    </lineage>
</organism>
<dbReference type="Gene3D" id="3.40.710.10">
    <property type="entry name" value="DD-peptidase/beta-lactamase superfamily"/>
    <property type="match status" value="1"/>
</dbReference>
<dbReference type="PROSITE" id="PS51257">
    <property type="entry name" value="PROKAR_LIPOPROTEIN"/>
    <property type="match status" value="1"/>
</dbReference>